<dbReference type="Proteomes" id="UP000518188">
    <property type="component" value="Unassembled WGS sequence"/>
</dbReference>
<dbReference type="Gene3D" id="1.10.8.1060">
    <property type="entry name" value="Corynebacterium glutamicum thioredoxin-dependent arsenate reductase, N-terminal domain"/>
    <property type="match status" value="1"/>
</dbReference>
<gene>
    <name evidence="1" type="ORF">HGA11_05240</name>
</gene>
<name>A0A7X6RVA5_9MYCO</name>
<accession>A0A7X6RVA5</accession>
<dbReference type="NCBIfam" id="NF046112">
    <property type="entry name" value="MSMEG_6209_Nter"/>
    <property type="match status" value="1"/>
</dbReference>
<sequence length="68" mass="7725">MVRISEDIMIAELLIRLGVAYPDTSDEDITGCVRRAQERFQSSPIREFVPLLVERRARAELARPIVGV</sequence>
<dbReference type="RefSeq" id="WP_044518895.1">
    <property type="nucleotide sequence ID" value="NZ_HG322951.1"/>
</dbReference>
<dbReference type="AlphaFoldDB" id="A0A7X6RVA5"/>
<evidence type="ECO:0000313" key="1">
    <source>
        <dbReference type="EMBL" id="NKZ10375.1"/>
    </source>
</evidence>
<comment type="caution">
    <text evidence="1">The sequence shown here is derived from an EMBL/GenBank/DDBJ whole genome shotgun (WGS) entry which is preliminary data.</text>
</comment>
<protein>
    <submittedName>
        <fullName evidence="1">Uncharacterized protein</fullName>
    </submittedName>
</protein>
<organism evidence="1 2">
    <name type="scientific">Mycolicibacterium septicum DSM 44393</name>
    <dbReference type="NCBI Taxonomy" id="1341646"/>
    <lineage>
        <taxon>Bacteria</taxon>
        <taxon>Bacillati</taxon>
        <taxon>Actinomycetota</taxon>
        <taxon>Actinomycetes</taxon>
        <taxon>Mycobacteriales</taxon>
        <taxon>Mycobacteriaceae</taxon>
        <taxon>Mycolicibacterium</taxon>
    </lineage>
</organism>
<evidence type="ECO:0000313" key="2">
    <source>
        <dbReference type="Proteomes" id="UP000518188"/>
    </source>
</evidence>
<proteinExistence type="predicted"/>
<dbReference type="EMBL" id="JAAXPJ010000001">
    <property type="protein sequence ID" value="NKZ10375.1"/>
    <property type="molecule type" value="Genomic_DNA"/>
</dbReference>
<reference evidence="1 2" key="1">
    <citation type="submission" date="2020-04" db="EMBL/GenBank/DDBJ databases">
        <title>MicrobeNet Type strains.</title>
        <authorList>
            <person name="Nicholson A.C."/>
        </authorList>
    </citation>
    <scope>NUCLEOTIDE SEQUENCE [LARGE SCALE GENOMIC DNA]</scope>
    <source>
        <strain evidence="1 2">ATCC 700731</strain>
    </source>
</reference>